<dbReference type="PIRSF" id="PIRSF003085">
    <property type="entry name" value="CMAS"/>
    <property type="match status" value="1"/>
</dbReference>
<dbReference type="CDD" id="cd02440">
    <property type="entry name" value="AdoMet_MTases"/>
    <property type="match status" value="1"/>
</dbReference>
<name>A0A506U1Y7_9HYPH</name>
<sequence>MTIEARAEAVVAAIVDAAEPAFPVTLWNGRRLGEERADGLTLVVRDPHAVAVLLRRPGIATLAELWAGARIDVENGTLFDIAEAGSRGKLKKRLRELLRWRFASDLPALFFAGGKRGSQRLASSQSSADGSDKAAITHHYDVSNAFYRLFLDERMVYSCGYFTDWANDIDTAQRDKLDHICRKLRLKPGERFLDVGCGWGALLIHAAKHYGVTATGVSLSEAQTALARERIEAEGLSDRIRIHVGSYTELDGKFDKIASVGMFEHVGIANHQTYFDAIRKRLAPDGIYLHHAITRRAKRTRRAFNRKSPEHRALVKYIFPGGELDHIGMTLGNLEGCGFEAHDVENLREHYGRTCRLWADRLHENMEAATGEIGGPRARLWQLYLTGCALAFERGTVQIYQTVATKRRRGHAGLPPTRADLYVR</sequence>
<feature type="active site" evidence="6">
    <location>
        <position position="388"/>
    </location>
</feature>
<dbReference type="Gene3D" id="3.40.50.150">
    <property type="entry name" value="Vaccinia Virus protein VP39"/>
    <property type="match status" value="1"/>
</dbReference>
<dbReference type="RefSeq" id="WP_141167315.1">
    <property type="nucleotide sequence ID" value="NZ_VHLH01000022.1"/>
</dbReference>
<keyword evidence="4" id="KW-0949">S-adenosyl-L-methionine</keyword>
<comment type="caution">
    <text evidence="7">The sequence shown here is derived from an EMBL/GenBank/DDBJ whole genome shotgun (WGS) entry which is preliminary data.</text>
</comment>
<dbReference type="InterPro" id="IPR029063">
    <property type="entry name" value="SAM-dependent_MTases_sf"/>
</dbReference>
<comment type="similarity">
    <text evidence="1">Belongs to the CFA/CMAS family.</text>
</comment>
<organism evidence="7 8">
    <name type="scientific">Pararhizobium mangrovi</name>
    <dbReference type="NCBI Taxonomy" id="2590452"/>
    <lineage>
        <taxon>Bacteria</taxon>
        <taxon>Pseudomonadati</taxon>
        <taxon>Pseudomonadota</taxon>
        <taxon>Alphaproteobacteria</taxon>
        <taxon>Hyphomicrobiales</taxon>
        <taxon>Rhizobiaceae</taxon>
        <taxon>Rhizobium/Agrobacterium group</taxon>
        <taxon>Pararhizobium</taxon>
    </lineage>
</organism>
<evidence type="ECO:0000256" key="2">
    <source>
        <dbReference type="ARBA" id="ARBA00022603"/>
    </source>
</evidence>
<dbReference type="InterPro" id="IPR003333">
    <property type="entry name" value="CMAS"/>
</dbReference>
<protein>
    <submittedName>
        <fullName evidence="7">Class I SAM-dependent methyltransferase</fullName>
    </submittedName>
</protein>
<accession>A0A506U1Y7</accession>
<dbReference type="GO" id="GO:0008610">
    <property type="term" value="P:lipid biosynthetic process"/>
    <property type="evidence" value="ECO:0007669"/>
    <property type="project" value="InterPro"/>
</dbReference>
<dbReference type="GO" id="GO:0008168">
    <property type="term" value="F:methyltransferase activity"/>
    <property type="evidence" value="ECO:0007669"/>
    <property type="project" value="UniProtKB-KW"/>
</dbReference>
<keyword evidence="3 7" id="KW-0808">Transferase</keyword>
<dbReference type="AlphaFoldDB" id="A0A506U1Y7"/>
<keyword evidence="5" id="KW-0443">Lipid metabolism</keyword>
<dbReference type="PANTHER" id="PTHR43667:SF1">
    <property type="entry name" value="CYCLOPROPANE-FATTY-ACYL-PHOSPHOLIPID SYNTHASE"/>
    <property type="match status" value="1"/>
</dbReference>
<dbReference type="Pfam" id="PF02353">
    <property type="entry name" value="CMAS"/>
    <property type="match status" value="1"/>
</dbReference>
<evidence type="ECO:0000256" key="4">
    <source>
        <dbReference type="ARBA" id="ARBA00022691"/>
    </source>
</evidence>
<keyword evidence="2 7" id="KW-0489">Methyltransferase</keyword>
<dbReference type="PANTHER" id="PTHR43667">
    <property type="entry name" value="CYCLOPROPANE-FATTY-ACYL-PHOSPHOLIPID SYNTHASE"/>
    <property type="match status" value="1"/>
</dbReference>
<dbReference type="OrthoDB" id="9782855at2"/>
<evidence type="ECO:0000256" key="3">
    <source>
        <dbReference type="ARBA" id="ARBA00022679"/>
    </source>
</evidence>
<reference evidence="7 8" key="1">
    <citation type="submission" date="2019-06" db="EMBL/GenBank/DDBJ databases">
        <authorList>
            <person name="Li M."/>
        </authorList>
    </citation>
    <scope>NUCLEOTIDE SEQUENCE [LARGE SCALE GENOMIC DNA]</scope>
    <source>
        <strain evidence="7 8">BGMRC6574</strain>
    </source>
</reference>
<evidence type="ECO:0000256" key="1">
    <source>
        <dbReference type="ARBA" id="ARBA00010815"/>
    </source>
</evidence>
<dbReference type="EMBL" id="VHLH01000022">
    <property type="protein sequence ID" value="TPW27281.1"/>
    <property type="molecule type" value="Genomic_DNA"/>
</dbReference>
<dbReference type="GO" id="GO:0032259">
    <property type="term" value="P:methylation"/>
    <property type="evidence" value="ECO:0007669"/>
    <property type="project" value="UniProtKB-KW"/>
</dbReference>
<evidence type="ECO:0000313" key="8">
    <source>
        <dbReference type="Proteomes" id="UP000320314"/>
    </source>
</evidence>
<dbReference type="Proteomes" id="UP000320314">
    <property type="component" value="Unassembled WGS sequence"/>
</dbReference>
<dbReference type="SUPFAM" id="SSF53335">
    <property type="entry name" value="S-adenosyl-L-methionine-dependent methyltransferases"/>
    <property type="match status" value="1"/>
</dbReference>
<evidence type="ECO:0000256" key="6">
    <source>
        <dbReference type="PIRSR" id="PIRSR003085-1"/>
    </source>
</evidence>
<gene>
    <name evidence="7" type="ORF">FJU11_12060</name>
</gene>
<evidence type="ECO:0000256" key="5">
    <source>
        <dbReference type="ARBA" id="ARBA00023098"/>
    </source>
</evidence>
<proteinExistence type="inferred from homology"/>
<evidence type="ECO:0000313" key="7">
    <source>
        <dbReference type="EMBL" id="TPW27281.1"/>
    </source>
</evidence>
<keyword evidence="8" id="KW-1185">Reference proteome</keyword>
<dbReference type="InterPro" id="IPR050723">
    <property type="entry name" value="CFA/CMAS"/>
</dbReference>